<feature type="transmembrane region" description="Helical" evidence="6">
    <location>
        <begin position="301"/>
        <end position="327"/>
    </location>
</feature>
<feature type="transmembrane region" description="Helical" evidence="6">
    <location>
        <begin position="421"/>
        <end position="447"/>
    </location>
</feature>
<evidence type="ECO:0000256" key="6">
    <source>
        <dbReference type="SAM" id="Phobius"/>
    </source>
</evidence>
<evidence type="ECO:0000256" key="5">
    <source>
        <dbReference type="ARBA" id="ARBA00023136"/>
    </source>
</evidence>
<dbReference type="InterPro" id="IPR003838">
    <property type="entry name" value="ABC3_permease_C"/>
</dbReference>
<evidence type="ECO:0000259" key="8">
    <source>
        <dbReference type="Pfam" id="PF12704"/>
    </source>
</evidence>
<dbReference type="Pfam" id="PF12704">
    <property type="entry name" value="MacB_PCD"/>
    <property type="match status" value="1"/>
</dbReference>
<feature type="domain" description="ABC3 transporter permease C-terminal" evidence="7">
    <location>
        <begin position="260"/>
        <end position="377"/>
    </location>
</feature>
<comment type="subcellular location">
    <subcellularLocation>
        <location evidence="1">Cell membrane</location>
        <topology evidence="1">Multi-pass membrane protein</topology>
    </subcellularLocation>
</comment>
<feature type="transmembrane region" description="Helical" evidence="6">
    <location>
        <begin position="393"/>
        <end position="415"/>
    </location>
</feature>
<feature type="transmembrane region" description="Helical" evidence="6">
    <location>
        <begin position="790"/>
        <end position="817"/>
    </location>
</feature>
<comment type="caution">
    <text evidence="9">The sequence shown here is derived from an EMBL/GenBank/DDBJ whole genome shotgun (WGS) entry which is preliminary data.</text>
</comment>
<keyword evidence="4 6" id="KW-1133">Transmembrane helix</keyword>
<evidence type="ECO:0000259" key="7">
    <source>
        <dbReference type="Pfam" id="PF02687"/>
    </source>
</evidence>
<feature type="transmembrane region" description="Helical" evidence="6">
    <location>
        <begin position="468"/>
        <end position="490"/>
    </location>
</feature>
<keyword evidence="10" id="KW-1185">Reference proteome</keyword>
<feature type="transmembrane region" description="Helical" evidence="6">
    <location>
        <begin position="254"/>
        <end position="281"/>
    </location>
</feature>
<sequence length="831" mass="93569">MLHRSFIIRELTRSKKQGVVFVLCVVLSLVTLIALDGFSRSVNESMLKDARTLHGGDIIIHSHYNFSTPLEEAVASLRERGLVRSAKVYDFYSVVRTLQENDSLLTDLKIVEPAYPFYGTVELKSKRPFEEVLTRGKIIVEQGVLDRLHVRVGDTLHVGDAPLTIQDVVLHEPDRPVSFFSLGPRIFISSEDLEALDLVQKGSRIDHLYLLKVLDPQNVDRLADELRIVAVSGQERVDTYRTAESRVKRFFDNFLFFLSLIGVFTLLLAGIGIQSALTAFLQEKEKTVAIMKTVGATNRFITLQFTIVLCLLGLMGTLIGICAGLLLQDYLPAVFKGLLPENIQAFLSWRAVFEGLSLGVFVVAMFASLPLYRLRDLKPSAIFRKEETGSRKGYPYYLTVFTILLVFVAMIFWQLKEVKIGLYFILSVSSLILITSFLTRAILFFLQKKQVKSLALRQALKGLFRPRNATQSIIITLTASLSVIFSITLLEQNLDANFIRSYPQDAPNVFFLDIQPSQLKDFSSSLGMDAEYYPIVRARIVSINGIPIDTRKEMQRRGDNLAREFNLTYRDYLLKDEAVIKGGSLFQEDGKGVQVSVLDSVAEANHMRIGDRIDFNIQGVPLTATIVSIRTRTKEFIQPFFYFVFQEKVLRDAPQTVFTAVRIPADQISSIQNRIVTAFPNVSVIDLTKSIDIFAKVLHKLSGITQFFTFFSIIAGILIIISSVLATRFARIQEAVYFKILGARRSFILKVFTLENALLGFVSALLALILSQTGSWIISAKIFDIPYHSFPLWSIFMVMGTLVMVISVGLVSSISILTQKPVTFLREQTEE</sequence>
<feature type="transmembrane region" description="Helical" evidence="6">
    <location>
        <begin position="20"/>
        <end position="38"/>
    </location>
</feature>
<dbReference type="PANTHER" id="PTHR30287">
    <property type="entry name" value="MEMBRANE COMPONENT OF PREDICTED ABC SUPERFAMILY METABOLITE UPTAKE TRANSPORTER"/>
    <property type="match status" value="1"/>
</dbReference>
<dbReference type="AlphaFoldDB" id="A0A9W6D1L7"/>
<keyword evidence="5 6" id="KW-0472">Membrane</keyword>
<keyword evidence="2" id="KW-1003">Cell membrane</keyword>
<evidence type="ECO:0000313" key="9">
    <source>
        <dbReference type="EMBL" id="GLI32963.1"/>
    </source>
</evidence>
<feature type="domain" description="ABC3 transporter permease C-terminal" evidence="7">
    <location>
        <begin position="707"/>
        <end position="820"/>
    </location>
</feature>
<dbReference type="InterPro" id="IPR038766">
    <property type="entry name" value="Membrane_comp_ABC_pdt"/>
</dbReference>
<dbReference type="GO" id="GO:0005886">
    <property type="term" value="C:plasma membrane"/>
    <property type="evidence" value="ECO:0007669"/>
    <property type="project" value="UniProtKB-SubCell"/>
</dbReference>
<accession>A0A9W6D1L7</accession>
<protein>
    <submittedName>
        <fullName evidence="9">Membrane protein</fullName>
    </submittedName>
</protein>
<evidence type="ECO:0000256" key="2">
    <source>
        <dbReference type="ARBA" id="ARBA00022475"/>
    </source>
</evidence>
<dbReference type="Pfam" id="PF02687">
    <property type="entry name" value="FtsX"/>
    <property type="match status" value="2"/>
</dbReference>
<evidence type="ECO:0000256" key="1">
    <source>
        <dbReference type="ARBA" id="ARBA00004651"/>
    </source>
</evidence>
<gene>
    <name evidence="9" type="ORF">DAMNIGENAA_03960</name>
</gene>
<evidence type="ECO:0000256" key="4">
    <source>
        <dbReference type="ARBA" id="ARBA00022989"/>
    </source>
</evidence>
<feature type="transmembrane region" description="Helical" evidence="6">
    <location>
        <begin position="707"/>
        <end position="726"/>
    </location>
</feature>
<reference evidence="9" key="1">
    <citation type="submission" date="2022-12" db="EMBL/GenBank/DDBJ databases">
        <title>Reference genome sequencing for broad-spectrum identification of bacterial and archaeal isolates by mass spectrometry.</title>
        <authorList>
            <person name="Sekiguchi Y."/>
            <person name="Tourlousse D.M."/>
        </authorList>
    </citation>
    <scope>NUCLEOTIDE SEQUENCE</scope>
    <source>
        <strain evidence="9">ASRB1</strain>
    </source>
</reference>
<feature type="transmembrane region" description="Helical" evidence="6">
    <location>
        <begin position="347"/>
        <end position="372"/>
    </location>
</feature>
<dbReference type="Proteomes" id="UP001144372">
    <property type="component" value="Unassembled WGS sequence"/>
</dbReference>
<dbReference type="InterPro" id="IPR025857">
    <property type="entry name" value="MacB_PCD"/>
</dbReference>
<feature type="domain" description="MacB-like periplasmic core" evidence="8">
    <location>
        <begin position="21"/>
        <end position="227"/>
    </location>
</feature>
<feature type="transmembrane region" description="Helical" evidence="6">
    <location>
        <begin position="747"/>
        <end position="770"/>
    </location>
</feature>
<proteinExistence type="predicted"/>
<dbReference type="PANTHER" id="PTHR30287:SF1">
    <property type="entry name" value="INNER MEMBRANE PROTEIN"/>
    <property type="match status" value="1"/>
</dbReference>
<dbReference type="RefSeq" id="WP_281791981.1">
    <property type="nucleotide sequence ID" value="NZ_BSDR01000001.1"/>
</dbReference>
<evidence type="ECO:0000313" key="10">
    <source>
        <dbReference type="Proteomes" id="UP001144372"/>
    </source>
</evidence>
<organism evidence="9 10">
    <name type="scientific">Desulforhabdus amnigena</name>
    <dbReference type="NCBI Taxonomy" id="40218"/>
    <lineage>
        <taxon>Bacteria</taxon>
        <taxon>Pseudomonadati</taxon>
        <taxon>Thermodesulfobacteriota</taxon>
        <taxon>Syntrophobacteria</taxon>
        <taxon>Syntrophobacterales</taxon>
        <taxon>Syntrophobacteraceae</taxon>
        <taxon>Desulforhabdus</taxon>
    </lineage>
</organism>
<name>A0A9W6D1L7_9BACT</name>
<dbReference type="EMBL" id="BSDR01000001">
    <property type="protein sequence ID" value="GLI32963.1"/>
    <property type="molecule type" value="Genomic_DNA"/>
</dbReference>
<evidence type="ECO:0000256" key="3">
    <source>
        <dbReference type="ARBA" id="ARBA00022692"/>
    </source>
</evidence>
<keyword evidence="3 6" id="KW-0812">Transmembrane</keyword>